<dbReference type="PANTHER" id="PTHR44591:SF24">
    <property type="entry name" value="PROTEIN-GLUTAMATE METHYLESTERASE_PROTEIN-GLUTAMINE GLUTAMINASE 1"/>
    <property type="match status" value="1"/>
</dbReference>
<proteinExistence type="predicted"/>
<organism evidence="5 6">
    <name type="scientific">Pseudaeromonas sharmana</name>
    <dbReference type="NCBI Taxonomy" id="328412"/>
    <lineage>
        <taxon>Bacteria</taxon>
        <taxon>Pseudomonadati</taxon>
        <taxon>Pseudomonadota</taxon>
        <taxon>Gammaproteobacteria</taxon>
        <taxon>Aeromonadales</taxon>
        <taxon>Aeromonadaceae</taxon>
        <taxon>Pseudaeromonas</taxon>
    </lineage>
</organism>
<dbReference type="SUPFAM" id="SSF52172">
    <property type="entry name" value="CheY-like"/>
    <property type="match status" value="1"/>
</dbReference>
<feature type="modified residue" description="4-aspartylphosphate" evidence="3">
    <location>
        <position position="54"/>
    </location>
</feature>
<keyword evidence="1" id="KW-0145">Chemotaxis</keyword>
<keyword evidence="6" id="KW-1185">Reference proteome</keyword>
<dbReference type="InterPro" id="IPR001789">
    <property type="entry name" value="Sig_transdc_resp-reg_receiver"/>
</dbReference>
<dbReference type="InterPro" id="IPR011006">
    <property type="entry name" value="CheY-like_superfamily"/>
</dbReference>
<dbReference type="PANTHER" id="PTHR44591">
    <property type="entry name" value="STRESS RESPONSE REGULATOR PROTEIN 1"/>
    <property type="match status" value="1"/>
</dbReference>
<dbReference type="PROSITE" id="PS50110">
    <property type="entry name" value="RESPONSE_REGULATORY"/>
    <property type="match status" value="1"/>
</dbReference>
<reference evidence="6" key="1">
    <citation type="journal article" date="2019" name="Int. J. Syst. Evol. Microbiol.">
        <title>The Global Catalogue of Microorganisms (GCM) 10K type strain sequencing project: providing services to taxonomists for standard genome sequencing and annotation.</title>
        <authorList>
            <consortium name="The Broad Institute Genomics Platform"/>
            <consortium name="The Broad Institute Genome Sequencing Center for Infectious Disease"/>
            <person name="Wu L."/>
            <person name="Ma J."/>
        </authorList>
    </citation>
    <scope>NUCLEOTIDE SEQUENCE [LARGE SCALE GENOMIC DNA]</scope>
    <source>
        <strain evidence="6">CCUG 54939</strain>
    </source>
</reference>
<dbReference type="Proteomes" id="UP001595692">
    <property type="component" value="Unassembled WGS sequence"/>
</dbReference>
<dbReference type="EMBL" id="JBHSAF010000005">
    <property type="protein sequence ID" value="MFC3913018.1"/>
    <property type="molecule type" value="Genomic_DNA"/>
</dbReference>
<accession>A0ABV8CM30</accession>
<gene>
    <name evidence="5" type="ORF">ACFOSS_06000</name>
</gene>
<protein>
    <submittedName>
        <fullName evidence="5">Response regulator</fullName>
    </submittedName>
</protein>
<keyword evidence="2 3" id="KW-0597">Phosphoprotein</keyword>
<evidence type="ECO:0000256" key="1">
    <source>
        <dbReference type="ARBA" id="ARBA00022500"/>
    </source>
</evidence>
<dbReference type="CDD" id="cd17910">
    <property type="entry name" value="CheC_ClassII"/>
    <property type="match status" value="1"/>
</dbReference>
<dbReference type="InterPro" id="IPR050595">
    <property type="entry name" value="Bact_response_regulator"/>
</dbReference>
<evidence type="ECO:0000256" key="2">
    <source>
        <dbReference type="ARBA" id="ARBA00022553"/>
    </source>
</evidence>
<dbReference type="CDD" id="cd17593">
    <property type="entry name" value="REC_CheC-like"/>
    <property type="match status" value="1"/>
</dbReference>
<comment type="caution">
    <text evidence="5">The sequence shown here is derived from an EMBL/GenBank/DDBJ whole genome shotgun (WGS) entry which is preliminary data.</text>
</comment>
<evidence type="ECO:0000313" key="6">
    <source>
        <dbReference type="Proteomes" id="UP001595692"/>
    </source>
</evidence>
<name>A0ABV8CM30_9GAMM</name>
<dbReference type="SMART" id="SM00448">
    <property type="entry name" value="REC"/>
    <property type="match status" value="1"/>
</dbReference>
<evidence type="ECO:0000256" key="3">
    <source>
        <dbReference type="PROSITE-ProRule" id="PRU00169"/>
    </source>
</evidence>
<feature type="domain" description="Response regulatory" evidence="4">
    <location>
        <begin position="4"/>
        <end position="119"/>
    </location>
</feature>
<dbReference type="Gene3D" id="3.40.1550.10">
    <property type="entry name" value="CheC-like"/>
    <property type="match status" value="1"/>
</dbReference>
<evidence type="ECO:0000313" key="5">
    <source>
        <dbReference type="EMBL" id="MFC3913018.1"/>
    </source>
</evidence>
<dbReference type="Gene3D" id="3.40.50.2300">
    <property type="match status" value="1"/>
</dbReference>
<dbReference type="SUPFAM" id="SSF103039">
    <property type="entry name" value="CheC-like"/>
    <property type="match status" value="1"/>
</dbReference>
<dbReference type="InterPro" id="IPR028976">
    <property type="entry name" value="CheC-like_sf"/>
</dbReference>
<dbReference type="RefSeq" id="WP_377151246.1">
    <property type="nucleotide sequence ID" value="NZ_JBHSAF010000005.1"/>
</dbReference>
<sequence length="329" mass="36292">MLDSVIVCDDSRFARQQLIRSLPAGLSREILTASHGEEALQLLRQGHGELLFLDLNMPGIDGYQVLEAIRNEQLNTLVIVVSGDIQVQAHQRILSLGALAFLQKPLQQDQLLSTLRQCGVFNASMDHSAHVVSRPTEEKIGYEESLQEIVNIAMGQAARQLADLLNLFIHLPIPQVRLISTAQLQQKMGQWLEEEGNMVVSQGFIGSSISGECLIHFLQDDISRIAPLMGFDEEVGEDRQSLLIELSSMLSGTLLLGLSDLLGLRFSRSHPALVKPSESSLLNQEQPQQALSVSLAYTIPSQQIQCTLLLLFTDASLSPLQRRLSLIAE</sequence>
<dbReference type="Pfam" id="PF00072">
    <property type="entry name" value="Response_reg"/>
    <property type="match status" value="1"/>
</dbReference>
<evidence type="ECO:0000259" key="4">
    <source>
        <dbReference type="PROSITE" id="PS50110"/>
    </source>
</evidence>